<dbReference type="InterPro" id="IPR036597">
    <property type="entry name" value="Fido-like_dom_sf"/>
</dbReference>
<dbReference type="InterPro" id="IPR003812">
    <property type="entry name" value="Fido"/>
</dbReference>
<dbReference type="Proteomes" id="UP000179270">
    <property type="component" value="Unassembled WGS sequence"/>
</dbReference>
<dbReference type="SUPFAM" id="SSF140931">
    <property type="entry name" value="Fic-like"/>
    <property type="match status" value="1"/>
</dbReference>
<sequence>MRTIIYLTLEQILLIHEDQIDKYGGSHGIRDFALLESAILRPQTTFGGVDLYPSIFDKAASLIHSLLLNHPFVDGNKRNAIASALVFLELNGYSFSTTQDNLVSTALSIENKKWNLEKISSWLKKHSKKLDE</sequence>
<dbReference type="GO" id="GO:0016301">
    <property type="term" value="F:kinase activity"/>
    <property type="evidence" value="ECO:0007669"/>
    <property type="project" value="InterPro"/>
</dbReference>
<accession>A0A1F7IBM4</accession>
<protein>
    <recommendedName>
        <fullName evidence="1">Fido domain-containing protein</fullName>
    </recommendedName>
</protein>
<evidence type="ECO:0000313" key="2">
    <source>
        <dbReference type="EMBL" id="OGK40750.1"/>
    </source>
</evidence>
<evidence type="ECO:0000313" key="3">
    <source>
        <dbReference type="Proteomes" id="UP000179270"/>
    </source>
</evidence>
<dbReference type="Pfam" id="PF02661">
    <property type="entry name" value="Fic"/>
    <property type="match status" value="1"/>
</dbReference>
<dbReference type="PIRSF" id="PIRSF018297">
    <property type="entry name" value="Doc"/>
    <property type="match status" value="1"/>
</dbReference>
<dbReference type="NCBIfam" id="TIGR01550">
    <property type="entry name" value="DOC_P1"/>
    <property type="match status" value="1"/>
</dbReference>
<dbReference type="PROSITE" id="PS51459">
    <property type="entry name" value="FIDO"/>
    <property type="match status" value="1"/>
</dbReference>
<dbReference type="InterPro" id="IPR006440">
    <property type="entry name" value="Doc"/>
</dbReference>
<comment type="caution">
    <text evidence="2">The sequence shown here is derived from an EMBL/GenBank/DDBJ whole genome shotgun (WGS) entry which is preliminary data.</text>
</comment>
<dbReference type="Gene3D" id="1.20.120.1870">
    <property type="entry name" value="Fic/DOC protein, Fido domain"/>
    <property type="match status" value="1"/>
</dbReference>
<dbReference type="PANTHER" id="PTHR39426">
    <property type="entry name" value="HOMOLOGY TO DEATH-ON-CURING PROTEIN OF PHAGE P1"/>
    <property type="match status" value="1"/>
</dbReference>
<name>A0A1F7IBM4_9BACT</name>
<dbReference type="STRING" id="1802055.A3A74_03985"/>
<evidence type="ECO:0000259" key="1">
    <source>
        <dbReference type="PROSITE" id="PS51459"/>
    </source>
</evidence>
<dbReference type="AlphaFoldDB" id="A0A1F7IBM4"/>
<reference evidence="2 3" key="1">
    <citation type="journal article" date="2016" name="Nat. Commun.">
        <title>Thousands of microbial genomes shed light on interconnected biogeochemical processes in an aquifer system.</title>
        <authorList>
            <person name="Anantharaman K."/>
            <person name="Brown C.T."/>
            <person name="Hug L.A."/>
            <person name="Sharon I."/>
            <person name="Castelle C.J."/>
            <person name="Probst A.J."/>
            <person name="Thomas B.C."/>
            <person name="Singh A."/>
            <person name="Wilkins M.J."/>
            <person name="Karaoz U."/>
            <person name="Brodie E.L."/>
            <person name="Williams K.H."/>
            <person name="Hubbard S.S."/>
            <person name="Banfield J.F."/>
        </authorList>
    </citation>
    <scope>NUCLEOTIDE SEQUENCE [LARGE SCALE GENOMIC DNA]</scope>
</reference>
<dbReference type="EMBL" id="MGAF01000026">
    <property type="protein sequence ID" value="OGK40750.1"/>
    <property type="molecule type" value="Genomic_DNA"/>
</dbReference>
<organism evidence="2 3">
    <name type="scientific">Candidatus Roizmanbacteria bacterium RIFCSPLOWO2_01_FULL_35_13</name>
    <dbReference type="NCBI Taxonomy" id="1802055"/>
    <lineage>
        <taxon>Bacteria</taxon>
        <taxon>Candidatus Roizmaniibacteriota</taxon>
    </lineage>
</organism>
<proteinExistence type="predicted"/>
<feature type="domain" description="Fido" evidence="1">
    <location>
        <begin position="7"/>
        <end position="125"/>
    </location>
</feature>
<gene>
    <name evidence="2" type="ORF">A3A74_03985</name>
</gene>
<dbReference type="InterPro" id="IPR053737">
    <property type="entry name" value="Type_II_TA_Toxin"/>
</dbReference>
<dbReference type="PANTHER" id="PTHR39426:SF1">
    <property type="entry name" value="HOMOLOGY TO DEATH-ON-CURING PROTEIN OF PHAGE P1"/>
    <property type="match status" value="1"/>
</dbReference>